<dbReference type="AlphaFoldDB" id="A0A3G1KMM1"/>
<gene>
    <name evidence="1" type="ORF">DCMF_01890</name>
</gene>
<dbReference type="EMBL" id="CP017634">
    <property type="protein sequence ID" value="ATW23708.1"/>
    <property type="molecule type" value="Genomic_DNA"/>
</dbReference>
<dbReference type="KEGG" id="fwa:DCMF_01890"/>
<sequence>MPKVKCAMQYCRSCDDNGLCTEDHININWLTQCGRYLINRRKAKLCKHCVNFSQVVSTAGESDAHCLSGNEINDTYERTCWVDPNPDAKPDAAKYLD</sequence>
<protein>
    <submittedName>
        <fullName evidence="1">Uncharacterized protein</fullName>
    </submittedName>
</protein>
<organism evidence="1 2">
    <name type="scientific">Formimonas warabiya</name>
    <dbReference type="NCBI Taxonomy" id="1761012"/>
    <lineage>
        <taxon>Bacteria</taxon>
        <taxon>Bacillati</taxon>
        <taxon>Bacillota</taxon>
        <taxon>Clostridia</taxon>
        <taxon>Eubacteriales</taxon>
        <taxon>Peptococcaceae</taxon>
        <taxon>Candidatus Formimonas</taxon>
    </lineage>
</organism>
<dbReference type="Proteomes" id="UP000323521">
    <property type="component" value="Chromosome"/>
</dbReference>
<evidence type="ECO:0000313" key="1">
    <source>
        <dbReference type="EMBL" id="ATW23708.1"/>
    </source>
</evidence>
<proteinExistence type="predicted"/>
<dbReference type="RefSeq" id="WP_148132869.1">
    <property type="nucleotide sequence ID" value="NZ_CP017634.1"/>
</dbReference>
<keyword evidence="2" id="KW-1185">Reference proteome</keyword>
<reference evidence="1 2" key="1">
    <citation type="submission" date="2016-10" db="EMBL/GenBank/DDBJ databases">
        <title>Complete Genome Sequence of Peptococcaceae strain DCMF.</title>
        <authorList>
            <person name="Edwards R.J."/>
            <person name="Holland S.I."/>
            <person name="Deshpande N.P."/>
            <person name="Wong Y.K."/>
            <person name="Ertan H."/>
            <person name="Manefield M."/>
            <person name="Russell T.L."/>
            <person name="Lee M.J."/>
        </authorList>
    </citation>
    <scope>NUCLEOTIDE SEQUENCE [LARGE SCALE GENOMIC DNA]</scope>
    <source>
        <strain evidence="1 2">DCMF</strain>
    </source>
</reference>
<evidence type="ECO:0000313" key="2">
    <source>
        <dbReference type="Proteomes" id="UP000323521"/>
    </source>
</evidence>
<accession>A0A3G1KMM1</accession>
<name>A0A3G1KMM1_FORW1</name>